<evidence type="ECO:0000313" key="3">
    <source>
        <dbReference type="RefSeq" id="XP_031766929.2"/>
    </source>
</evidence>
<protein>
    <submittedName>
        <fullName evidence="3">Neuropeptide-like 3</fullName>
    </submittedName>
</protein>
<dbReference type="RefSeq" id="XP_031766929.2">
    <property type="nucleotide sequence ID" value="XM_031911069.2"/>
</dbReference>
<organism evidence="2 3">
    <name type="scientific">Galleria mellonella</name>
    <name type="common">Greater wax moth</name>
    <dbReference type="NCBI Taxonomy" id="7137"/>
    <lineage>
        <taxon>Eukaryota</taxon>
        <taxon>Metazoa</taxon>
        <taxon>Ecdysozoa</taxon>
        <taxon>Arthropoda</taxon>
        <taxon>Hexapoda</taxon>
        <taxon>Insecta</taxon>
        <taxon>Pterygota</taxon>
        <taxon>Neoptera</taxon>
        <taxon>Endopterygota</taxon>
        <taxon>Lepidoptera</taxon>
        <taxon>Glossata</taxon>
        <taxon>Ditrysia</taxon>
        <taxon>Pyraloidea</taxon>
        <taxon>Pyralidae</taxon>
        <taxon>Galleriinae</taxon>
        <taxon>Galleria</taxon>
    </lineage>
</organism>
<keyword evidence="1" id="KW-0732">Signal</keyword>
<evidence type="ECO:0000256" key="1">
    <source>
        <dbReference type="SAM" id="SignalP"/>
    </source>
</evidence>
<dbReference type="AlphaFoldDB" id="A0A6J3C7F9"/>
<dbReference type="KEGG" id="gmw:113510380"/>
<sequence length="88" mass="8493">MKYAVFFVLCYVALSSAAPQVIVPGIAPGFIAPGVYAPGVVAPGVVAPGVVDVAGLVGPRTLVAGPTVINGVPGGQIIAPGVIGTTVI</sequence>
<feature type="signal peptide" evidence="1">
    <location>
        <begin position="1"/>
        <end position="17"/>
    </location>
</feature>
<dbReference type="InParanoid" id="A0A6J3C7F9"/>
<feature type="chain" id="PRO_5047005042" evidence="1">
    <location>
        <begin position="18"/>
        <end position="88"/>
    </location>
</feature>
<accession>A0A6J3C7F9</accession>
<name>A0A6J3C7F9_GALME</name>
<dbReference type="GeneID" id="113510380"/>
<gene>
    <name evidence="3" type="primary">LOC113510380</name>
</gene>
<keyword evidence="2" id="KW-1185">Reference proteome</keyword>
<evidence type="ECO:0000313" key="2">
    <source>
        <dbReference type="Proteomes" id="UP001652740"/>
    </source>
</evidence>
<dbReference type="Proteomes" id="UP001652740">
    <property type="component" value="Unplaced"/>
</dbReference>
<proteinExistence type="predicted"/>
<reference evidence="3" key="1">
    <citation type="submission" date="2025-08" db="UniProtKB">
        <authorList>
            <consortium name="RefSeq"/>
        </authorList>
    </citation>
    <scope>IDENTIFICATION</scope>
    <source>
        <tissue evidence="3">Whole larvae</tissue>
    </source>
</reference>